<accession>A0A368F9D1</accession>
<keyword evidence="2" id="KW-1185">Reference proteome</keyword>
<protein>
    <submittedName>
        <fullName evidence="1">Uncharacterized protein</fullName>
    </submittedName>
</protein>
<organism evidence="1 2">
    <name type="scientific">Ancylostoma caninum</name>
    <name type="common">Dog hookworm</name>
    <dbReference type="NCBI Taxonomy" id="29170"/>
    <lineage>
        <taxon>Eukaryota</taxon>
        <taxon>Metazoa</taxon>
        <taxon>Ecdysozoa</taxon>
        <taxon>Nematoda</taxon>
        <taxon>Chromadorea</taxon>
        <taxon>Rhabditida</taxon>
        <taxon>Rhabditina</taxon>
        <taxon>Rhabditomorpha</taxon>
        <taxon>Strongyloidea</taxon>
        <taxon>Ancylostomatidae</taxon>
        <taxon>Ancylostomatinae</taxon>
        <taxon>Ancylostoma</taxon>
    </lineage>
</organism>
<evidence type="ECO:0000313" key="1">
    <source>
        <dbReference type="EMBL" id="RCN26787.1"/>
    </source>
</evidence>
<proteinExistence type="predicted"/>
<reference evidence="1 2" key="1">
    <citation type="submission" date="2014-10" db="EMBL/GenBank/DDBJ databases">
        <title>Draft genome of the hookworm Ancylostoma caninum.</title>
        <authorList>
            <person name="Mitreva M."/>
        </authorList>
    </citation>
    <scope>NUCLEOTIDE SEQUENCE [LARGE SCALE GENOMIC DNA]</scope>
    <source>
        <strain evidence="1 2">Baltimore</strain>
    </source>
</reference>
<gene>
    <name evidence="1" type="ORF">ANCCAN_27486</name>
</gene>
<dbReference type="EMBL" id="JOJR01006084">
    <property type="protein sequence ID" value="RCN26787.1"/>
    <property type="molecule type" value="Genomic_DNA"/>
</dbReference>
<sequence length="39" mass="4638">MLRSRTEGKEVENTRLKDIIPIAETDIAWNLRRPPRQAY</sequence>
<name>A0A368F9D1_ANCCA</name>
<dbReference type="AlphaFoldDB" id="A0A368F9D1"/>
<comment type="caution">
    <text evidence="1">The sequence shown here is derived from an EMBL/GenBank/DDBJ whole genome shotgun (WGS) entry which is preliminary data.</text>
</comment>
<dbReference type="Proteomes" id="UP000252519">
    <property type="component" value="Unassembled WGS sequence"/>
</dbReference>
<evidence type="ECO:0000313" key="2">
    <source>
        <dbReference type="Proteomes" id="UP000252519"/>
    </source>
</evidence>